<dbReference type="SUPFAM" id="SSF48150">
    <property type="entry name" value="DNA-glycosylase"/>
    <property type="match status" value="1"/>
</dbReference>
<comment type="cofactor">
    <cofactor evidence="13">
        <name>[4Fe-4S] cluster</name>
        <dbReference type="ChEBI" id="CHEBI:49883"/>
    </cofactor>
    <text evidence="13">Binds 1 [4Fe-4S] cluster.</text>
</comment>
<dbReference type="EC" id="3.2.2.31" evidence="3 13"/>
<dbReference type="STRING" id="1263082.A0A068SB28"/>
<dbReference type="SMART" id="SM00478">
    <property type="entry name" value="ENDO3c"/>
    <property type="match status" value="1"/>
</dbReference>
<feature type="region of interest" description="Disordered" evidence="14">
    <location>
        <begin position="475"/>
        <end position="504"/>
    </location>
</feature>
<dbReference type="Gene3D" id="1.10.340.30">
    <property type="entry name" value="Hypothetical protein, domain 2"/>
    <property type="match status" value="1"/>
</dbReference>
<comment type="similarity">
    <text evidence="2 13">Belongs to the Nth/MutY family.</text>
</comment>
<proteinExistence type="inferred from homology"/>
<dbReference type="CDD" id="cd03431">
    <property type="entry name" value="NUDIX_DNA_Glycosylase_C-MutY"/>
    <property type="match status" value="1"/>
</dbReference>
<dbReference type="CDD" id="cd00056">
    <property type="entry name" value="ENDO3c"/>
    <property type="match status" value="1"/>
</dbReference>
<evidence type="ECO:0000256" key="5">
    <source>
        <dbReference type="ARBA" id="ARBA00022485"/>
    </source>
</evidence>
<evidence type="ECO:0000313" key="17">
    <source>
        <dbReference type="Proteomes" id="UP000027586"/>
    </source>
</evidence>
<evidence type="ECO:0000256" key="12">
    <source>
        <dbReference type="ARBA" id="ARBA00023295"/>
    </source>
</evidence>
<comment type="catalytic activity">
    <reaction evidence="1 13">
        <text>Hydrolyzes free adenine bases from 7,8-dihydro-8-oxoguanine:adenine mismatched double-stranded DNA, leaving an apurinic site.</text>
        <dbReference type="EC" id="3.2.2.31"/>
    </reaction>
</comment>
<dbReference type="GO" id="GO:0000701">
    <property type="term" value="F:purine-specific mismatch base pair DNA N-glycosylase activity"/>
    <property type="evidence" value="ECO:0007669"/>
    <property type="project" value="UniProtKB-EC"/>
</dbReference>
<dbReference type="InterPro" id="IPR003651">
    <property type="entry name" value="Endonuclease3_FeS-loop_motif"/>
</dbReference>
<dbReference type="GO" id="GO:0006285">
    <property type="term" value="P:base-excision repair, AP site formation"/>
    <property type="evidence" value="ECO:0007669"/>
    <property type="project" value="UniProtKB-ARBA"/>
</dbReference>
<evidence type="ECO:0000256" key="13">
    <source>
        <dbReference type="RuleBase" id="RU365096"/>
    </source>
</evidence>
<sequence length="517" mass="58813">MVDDREPDVAIEECVQSRRLYHHTTYHHISPEERSLIQEQLLEWYDREKRTNMPWRKEYRNDLDREVNVDTAESLEAKVLSVSVIPIGLCTTQVATVIDYYNRWMEAFPTIFDLAKADIERVNTLWAGLGYYSRARRLWEGAQKVVKQFDGILPNNAKDLQHHIPGVGRYTAGAVASIVFGQETPVVDGNVIRVIARLRALGADPKKANVVELFWEIAEGLVSQSRPGDFNQALMELGARVCTPQGPDCGACPIKAQCHAYAQVETHSRLKANGFWKATPAGQKRKRDMEHECKYCLEIQTDLTDEDYAVTRYPAKPEKKKPRDEECAVYILQSNQANNDRYLISKRPETGLLAGLWEFPSLELDVLDTTYDQRAAKATEFLKERYGISIPPSKDASLQRHDLGNVVHLFSHIRKVYHIEWIKMDLDQEAMDMAVAMAVSKSDKDQARWVDLQELKKSPIPTGLKKAIKLMENFEKTSNNGKKSAATKTMRKQTSKTSSSGNNADISTFFLKKESCK</sequence>
<keyword evidence="17" id="KW-1185">Reference proteome</keyword>
<evidence type="ECO:0000256" key="6">
    <source>
        <dbReference type="ARBA" id="ARBA00022723"/>
    </source>
</evidence>
<organism evidence="16 17">
    <name type="scientific">Lichtheimia corymbifera JMRC:FSU:9682</name>
    <dbReference type="NCBI Taxonomy" id="1263082"/>
    <lineage>
        <taxon>Eukaryota</taxon>
        <taxon>Fungi</taxon>
        <taxon>Fungi incertae sedis</taxon>
        <taxon>Mucoromycota</taxon>
        <taxon>Mucoromycotina</taxon>
        <taxon>Mucoromycetes</taxon>
        <taxon>Mucorales</taxon>
        <taxon>Lichtheimiaceae</taxon>
        <taxon>Lichtheimia</taxon>
    </lineage>
</organism>
<dbReference type="GO" id="GO:0046872">
    <property type="term" value="F:metal ion binding"/>
    <property type="evidence" value="ECO:0007669"/>
    <property type="project" value="UniProtKB-UniRule"/>
</dbReference>
<dbReference type="PROSITE" id="PS01155">
    <property type="entry name" value="ENDONUCLEASE_III_2"/>
    <property type="match status" value="1"/>
</dbReference>
<dbReference type="Gene3D" id="1.10.1670.10">
    <property type="entry name" value="Helix-hairpin-Helix base-excision DNA repair enzymes (C-terminal)"/>
    <property type="match status" value="1"/>
</dbReference>
<comment type="function">
    <text evidence="13">Adenine glycosylase active on G-A mispairs.</text>
</comment>
<dbReference type="Pfam" id="PF00730">
    <property type="entry name" value="HhH-GPD"/>
    <property type="match status" value="1"/>
</dbReference>
<evidence type="ECO:0000313" key="16">
    <source>
        <dbReference type="EMBL" id="CDH58481.1"/>
    </source>
</evidence>
<dbReference type="GO" id="GO:0032357">
    <property type="term" value="F:oxidized purine DNA binding"/>
    <property type="evidence" value="ECO:0007669"/>
    <property type="project" value="TreeGrafter"/>
</dbReference>
<evidence type="ECO:0000259" key="15">
    <source>
        <dbReference type="SMART" id="SM00478"/>
    </source>
</evidence>
<evidence type="ECO:0000256" key="2">
    <source>
        <dbReference type="ARBA" id="ARBA00008343"/>
    </source>
</evidence>
<keyword evidence="11" id="KW-0234">DNA repair</keyword>
<dbReference type="VEuPathDB" id="FungiDB:LCOR_09341.1"/>
<dbReference type="GO" id="GO:0006298">
    <property type="term" value="P:mismatch repair"/>
    <property type="evidence" value="ECO:0007669"/>
    <property type="project" value="TreeGrafter"/>
</dbReference>
<evidence type="ECO:0000256" key="14">
    <source>
        <dbReference type="SAM" id="MobiDB-lite"/>
    </source>
</evidence>
<dbReference type="InterPro" id="IPR029119">
    <property type="entry name" value="MutY_C"/>
</dbReference>
<dbReference type="GO" id="GO:0034039">
    <property type="term" value="F:8-oxo-7,8-dihydroguanine DNA N-glycosylase activity"/>
    <property type="evidence" value="ECO:0007669"/>
    <property type="project" value="TreeGrafter"/>
</dbReference>
<dbReference type="SUPFAM" id="SSF55811">
    <property type="entry name" value="Nudix"/>
    <property type="match status" value="1"/>
</dbReference>
<evidence type="ECO:0000256" key="7">
    <source>
        <dbReference type="ARBA" id="ARBA00022763"/>
    </source>
</evidence>
<evidence type="ECO:0000256" key="9">
    <source>
        <dbReference type="ARBA" id="ARBA00023004"/>
    </source>
</evidence>
<dbReference type="InterPro" id="IPR044298">
    <property type="entry name" value="MIG/MutY"/>
</dbReference>
<dbReference type="SMART" id="SM00525">
    <property type="entry name" value="FES"/>
    <property type="match status" value="1"/>
</dbReference>
<evidence type="ECO:0000256" key="11">
    <source>
        <dbReference type="ARBA" id="ARBA00023204"/>
    </source>
</evidence>
<dbReference type="PANTHER" id="PTHR42944:SF1">
    <property type="entry name" value="ADENINE DNA GLYCOSYLASE"/>
    <property type="match status" value="1"/>
</dbReference>
<keyword evidence="5" id="KW-0004">4Fe-4S</keyword>
<dbReference type="GO" id="GO:0035485">
    <property type="term" value="F:adenine/guanine mispair binding"/>
    <property type="evidence" value="ECO:0007669"/>
    <property type="project" value="TreeGrafter"/>
</dbReference>
<dbReference type="InterPro" id="IPR023170">
    <property type="entry name" value="HhH_base_excis_C"/>
</dbReference>
<name>A0A068SB28_9FUNG</name>
<keyword evidence="9 13" id="KW-0408">Iron</keyword>
<dbReference type="PANTHER" id="PTHR42944">
    <property type="entry name" value="ADENINE DNA GLYCOSYLASE"/>
    <property type="match status" value="1"/>
</dbReference>
<dbReference type="AlphaFoldDB" id="A0A068SB28"/>
<accession>A0A068SB28</accession>
<keyword evidence="7 13" id="KW-0227">DNA damage</keyword>
<keyword evidence="10" id="KW-0411">Iron-sulfur</keyword>
<dbReference type="InterPro" id="IPR003265">
    <property type="entry name" value="HhH-GPD_domain"/>
</dbReference>
<evidence type="ECO:0000256" key="1">
    <source>
        <dbReference type="ARBA" id="ARBA00000843"/>
    </source>
</evidence>
<dbReference type="GO" id="GO:0005634">
    <property type="term" value="C:nucleus"/>
    <property type="evidence" value="ECO:0007669"/>
    <property type="project" value="TreeGrafter"/>
</dbReference>
<evidence type="ECO:0000256" key="4">
    <source>
        <dbReference type="ARBA" id="ARBA00022023"/>
    </source>
</evidence>
<protein>
    <recommendedName>
        <fullName evidence="4 13">Adenine DNA glycosylase</fullName>
        <ecNumber evidence="3 13">3.2.2.31</ecNumber>
    </recommendedName>
</protein>
<gene>
    <name evidence="16" type="ORF">LCOR_09341.1</name>
</gene>
<dbReference type="Gene3D" id="3.90.79.10">
    <property type="entry name" value="Nucleoside Triphosphate Pyrophosphohydrolase"/>
    <property type="match status" value="1"/>
</dbReference>
<reference evidence="16" key="1">
    <citation type="submission" date="2013-08" db="EMBL/GenBank/DDBJ databases">
        <title>Gene expansion shapes genome architecture in the human pathogen Lichtheimia corymbifera: an evolutionary genomics analysis in the ancient terrestrial Mucorales (Mucoromycotina).</title>
        <authorList>
            <person name="Schwartze V.U."/>
            <person name="Winter S."/>
            <person name="Shelest E."/>
            <person name="Marcet-Houben M."/>
            <person name="Horn F."/>
            <person name="Wehner S."/>
            <person name="Hoffmann K."/>
            <person name="Riege K."/>
            <person name="Sammeth M."/>
            <person name="Nowrousian M."/>
            <person name="Valiante V."/>
            <person name="Linde J."/>
            <person name="Jacobsen I.D."/>
            <person name="Marz M."/>
            <person name="Brakhage A.A."/>
            <person name="Gabaldon T."/>
            <person name="Bocker S."/>
            <person name="Voigt K."/>
        </authorList>
    </citation>
    <scope>NUCLEOTIDE SEQUENCE [LARGE SCALE GENOMIC DNA]</scope>
    <source>
        <strain evidence="16">FSU 9682</strain>
    </source>
</reference>
<keyword evidence="6" id="KW-0479">Metal-binding</keyword>
<dbReference type="Pfam" id="PF14815">
    <property type="entry name" value="NUDIX_4"/>
    <property type="match status" value="1"/>
</dbReference>
<dbReference type="EMBL" id="CBTN010000057">
    <property type="protein sequence ID" value="CDH58481.1"/>
    <property type="molecule type" value="Genomic_DNA"/>
</dbReference>
<dbReference type="FunFam" id="1.10.1670.10:FF:000002">
    <property type="entry name" value="Adenine DNA glycosylase"/>
    <property type="match status" value="1"/>
</dbReference>
<evidence type="ECO:0000256" key="3">
    <source>
        <dbReference type="ARBA" id="ARBA00012045"/>
    </source>
</evidence>
<dbReference type="GO" id="GO:0051539">
    <property type="term" value="F:4 iron, 4 sulfur cluster binding"/>
    <property type="evidence" value="ECO:0007669"/>
    <property type="project" value="UniProtKB-UniRule"/>
</dbReference>
<evidence type="ECO:0000256" key="8">
    <source>
        <dbReference type="ARBA" id="ARBA00022801"/>
    </source>
</evidence>
<keyword evidence="8" id="KW-0378">Hydrolase</keyword>
<evidence type="ECO:0000256" key="10">
    <source>
        <dbReference type="ARBA" id="ARBA00023014"/>
    </source>
</evidence>
<feature type="compositionally biased region" description="Polar residues" evidence="14">
    <location>
        <begin position="495"/>
        <end position="504"/>
    </location>
</feature>
<dbReference type="InterPro" id="IPR011257">
    <property type="entry name" value="DNA_glycosylase"/>
</dbReference>
<dbReference type="InterPro" id="IPR015797">
    <property type="entry name" value="NUDIX_hydrolase-like_dom_sf"/>
</dbReference>
<comment type="caution">
    <text evidence="16">The sequence shown here is derived from an EMBL/GenBank/DDBJ whole genome shotgun (WGS) entry which is preliminary data.</text>
</comment>
<dbReference type="Proteomes" id="UP000027586">
    <property type="component" value="Unassembled WGS sequence"/>
</dbReference>
<dbReference type="InterPro" id="IPR004036">
    <property type="entry name" value="Endonuclease-III-like_CS2"/>
</dbReference>
<feature type="domain" description="HhH-GPD" evidence="15">
    <location>
        <begin position="92"/>
        <end position="240"/>
    </location>
</feature>
<dbReference type="OrthoDB" id="10248838at2759"/>
<keyword evidence="12 13" id="KW-0326">Glycosidase</keyword>